<dbReference type="EMBL" id="BLSB01000227">
    <property type="protein sequence ID" value="GFP35807.1"/>
    <property type="molecule type" value="Genomic_DNA"/>
</dbReference>
<evidence type="ECO:0000256" key="3">
    <source>
        <dbReference type="ARBA" id="ARBA00022741"/>
    </source>
</evidence>
<dbReference type="PROSITE" id="PS00211">
    <property type="entry name" value="ABC_TRANSPORTER_1"/>
    <property type="match status" value="1"/>
</dbReference>
<keyword evidence="4 7" id="KW-0067">ATP-binding</keyword>
<evidence type="ECO:0000256" key="4">
    <source>
        <dbReference type="ARBA" id="ARBA00022840"/>
    </source>
</evidence>
<dbReference type="GO" id="GO:0016887">
    <property type="term" value="F:ATP hydrolysis activity"/>
    <property type="evidence" value="ECO:0007669"/>
    <property type="project" value="InterPro"/>
</dbReference>
<evidence type="ECO:0000313" key="8">
    <source>
        <dbReference type="EMBL" id="GFP35807.1"/>
    </source>
</evidence>
<feature type="domain" description="ABC transporter" evidence="6">
    <location>
        <begin position="4"/>
        <end position="204"/>
    </location>
</feature>
<dbReference type="PANTHER" id="PTHR43820:SF4">
    <property type="entry name" value="HIGH-AFFINITY BRANCHED-CHAIN AMINO ACID TRANSPORT ATP-BINDING PROTEIN LIVF"/>
    <property type="match status" value="1"/>
</dbReference>
<dbReference type="PROSITE" id="PS50893">
    <property type="entry name" value="ABC_TRANSPORTER_2"/>
    <property type="match status" value="1"/>
</dbReference>
<evidence type="ECO:0000256" key="2">
    <source>
        <dbReference type="ARBA" id="ARBA00022448"/>
    </source>
</evidence>
<dbReference type="GO" id="GO:0015658">
    <property type="term" value="F:branched-chain amino acid transmembrane transporter activity"/>
    <property type="evidence" value="ECO:0007669"/>
    <property type="project" value="TreeGrafter"/>
</dbReference>
<name>A0A6V8P8W0_9ACTN</name>
<evidence type="ECO:0000259" key="6">
    <source>
        <dbReference type="PROSITE" id="PS50893"/>
    </source>
</evidence>
<dbReference type="SUPFAM" id="SSF52540">
    <property type="entry name" value="P-loop containing nucleoside triphosphate hydrolases"/>
    <property type="match status" value="1"/>
</dbReference>
<protein>
    <submittedName>
        <fullName evidence="7">Branched-chain amino acid transport system ATP-binding protein</fullName>
    </submittedName>
</protein>
<organism evidence="7 10">
    <name type="scientific">Candidatus Hakubella thermalkaliphila</name>
    <dbReference type="NCBI Taxonomy" id="2754717"/>
    <lineage>
        <taxon>Bacteria</taxon>
        <taxon>Bacillati</taxon>
        <taxon>Actinomycetota</taxon>
        <taxon>Actinomycetota incertae sedis</taxon>
        <taxon>Candidatus Hakubellales</taxon>
        <taxon>Candidatus Hakubellaceae</taxon>
        <taxon>Candidatus Hakubella</taxon>
    </lineage>
</organism>
<dbReference type="SMART" id="SM00382">
    <property type="entry name" value="AAA"/>
    <property type="match status" value="1"/>
</dbReference>
<dbReference type="AlphaFoldDB" id="A0A6V8P8W0"/>
<dbReference type="Proteomes" id="UP000591948">
    <property type="component" value="Unassembled WGS sequence"/>
</dbReference>
<evidence type="ECO:0000313" key="7">
    <source>
        <dbReference type="EMBL" id="GFP28737.1"/>
    </source>
</evidence>
<keyword evidence="10" id="KW-1185">Reference proteome</keyword>
<evidence type="ECO:0000256" key="1">
    <source>
        <dbReference type="ARBA" id="ARBA00005417"/>
    </source>
</evidence>
<dbReference type="Pfam" id="PF00005">
    <property type="entry name" value="ABC_tran"/>
    <property type="match status" value="1"/>
</dbReference>
<dbReference type="GO" id="GO:0015807">
    <property type="term" value="P:L-amino acid transport"/>
    <property type="evidence" value="ECO:0007669"/>
    <property type="project" value="TreeGrafter"/>
</dbReference>
<keyword evidence="2" id="KW-0813">Transport</keyword>
<dbReference type="EMBL" id="BLRY01000379">
    <property type="protein sequence ID" value="GFP28737.1"/>
    <property type="molecule type" value="Genomic_DNA"/>
</dbReference>
<dbReference type="InterPro" id="IPR052156">
    <property type="entry name" value="BCAA_Transport_ATP-bd_LivF"/>
</dbReference>
<evidence type="ECO:0000256" key="5">
    <source>
        <dbReference type="ARBA" id="ARBA00022970"/>
    </source>
</evidence>
<dbReference type="Proteomes" id="UP000576480">
    <property type="component" value="Unassembled WGS sequence"/>
</dbReference>
<dbReference type="InterPro" id="IPR003439">
    <property type="entry name" value="ABC_transporter-like_ATP-bd"/>
</dbReference>
<keyword evidence="3" id="KW-0547">Nucleotide-binding</keyword>
<comment type="caution">
    <text evidence="7">The sequence shown here is derived from an EMBL/GenBank/DDBJ whole genome shotgun (WGS) entry which is preliminary data.</text>
</comment>
<proteinExistence type="inferred from homology"/>
<dbReference type="InterPro" id="IPR027417">
    <property type="entry name" value="P-loop_NTPase"/>
</dbReference>
<evidence type="ECO:0000313" key="9">
    <source>
        <dbReference type="Proteomes" id="UP000576480"/>
    </source>
</evidence>
<dbReference type="CDD" id="cd03224">
    <property type="entry name" value="ABC_TM1139_LivF_branched"/>
    <property type="match status" value="1"/>
</dbReference>
<keyword evidence="5" id="KW-0029">Amino-acid transport</keyword>
<dbReference type="Gene3D" id="3.40.50.300">
    <property type="entry name" value="P-loop containing nucleotide triphosphate hydrolases"/>
    <property type="match status" value="1"/>
</dbReference>
<sequence>MALLIVKDVHTFYGSSEVLRGVSLEVQQGRIVCLLGRNGMGKSTLLRSIVGLTPPKQGAITFNGKRIESLKPDRIFDLGIGYVPQGRRVFPYLTVEENLRLGLRNKGEKRPAIFEELFEILPILADRLRQKAGTLSGGEQQMLVIARALAGKAKLLLVDEPTEGIQPTIVDEILKLLARMNESGGLTILLVEQNMELAWIPMLVF</sequence>
<dbReference type="GO" id="GO:0005524">
    <property type="term" value="F:ATP binding"/>
    <property type="evidence" value="ECO:0007669"/>
    <property type="project" value="UniProtKB-KW"/>
</dbReference>
<dbReference type="InterPro" id="IPR017871">
    <property type="entry name" value="ABC_transporter-like_CS"/>
</dbReference>
<accession>A0A6V8P8W0</accession>
<dbReference type="PANTHER" id="PTHR43820">
    <property type="entry name" value="HIGH-AFFINITY BRANCHED-CHAIN AMINO ACID TRANSPORT ATP-BINDING PROTEIN LIVF"/>
    <property type="match status" value="1"/>
</dbReference>
<gene>
    <name evidence="7" type="ORF">HKBW3S33_02153</name>
    <name evidence="8" type="ORF">HKBW3S43_01595</name>
</gene>
<dbReference type="RefSeq" id="WP_176230309.1">
    <property type="nucleotide sequence ID" value="NZ_BLRY01000379.1"/>
</dbReference>
<comment type="similarity">
    <text evidence="1">Belongs to the ABC transporter superfamily.</text>
</comment>
<reference evidence="9 10" key="1">
    <citation type="journal article" date="2020" name="Front. Microbiol.">
        <title>Single-cell genomics of novel Actinobacteria with the Wood-Ljungdahl pathway discovered in a serpentinizing system.</title>
        <authorList>
            <person name="Merino N."/>
            <person name="Kawai M."/>
            <person name="Boyd E.S."/>
            <person name="Colman D.R."/>
            <person name="McGlynn S.E."/>
            <person name="Nealson K.H."/>
            <person name="Kurokawa K."/>
            <person name="Hongoh Y."/>
        </authorList>
    </citation>
    <scope>NUCLEOTIDE SEQUENCE [LARGE SCALE GENOMIC DNA]</scope>
    <source>
        <strain evidence="7 10">S33</strain>
        <strain evidence="8 9">S43</strain>
    </source>
</reference>
<dbReference type="InterPro" id="IPR003593">
    <property type="entry name" value="AAA+_ATPase"/>
</dbReference>
<evidence type="ECO:0000313" key="10">
    <source>
        <dbReference type="Proteomes" id="UP000591948"/>
    </source>
</evidence>